<accession>A0A3P3ZB20</accession>
<feature type="compositionally biased region" description="Polar residues" evidence="1">
    <location>
        <begin position="145"/>
        <end position="157"/>
    </location>
</feature>
<proteinExistence type="predicted"/>
<evidence type="ECO:0000256" key="1">
    <source>
        <dbReference type="SAM" id="MobiDB-lite"/>
    </source>
</evidence>
<reference evidence="2 3" key="1">
    <citation type="submission" date="2018-09" db="EMBL/GenBank/DDBJ databases">
        <authorList>
            <person name="Peiro R."/>
            <person name="Begona"/>
            <person name="Cbmso G."/>
            <person name="Lopez M."/>
            <person name="Gonzalez S."/>
        </authorList>
    </citation>
    <scope>NUCLEOTIDE SEQUENCE [LARGE SCALE GENOMIC DNA]</scope>
</reference>
<evidence type="ECO:0000313" key="3">
    <source>
        <dbReference type="Proteomes" id="UP000319462"/>
    </source>
</evidence>
<feature type="compositionally biased region" description="Polar residues" evidence="1">
    <location>
        <begin position="34"/>
        <end position="48"/>
    </location>
</feature>
<evidence type="ECO:0000313" key="2">
    <source>
        <dbReference type="EMBL" id="SYZ67314.1"/>
    </source>
</evidence>
<dbReference type="AlphaFoldDB" id="A0A3P3ZB20"/>
<gene>
    <name evidence="2" type="ORF">LBRM2904_28.1260</name>
</gene>
<feature type="region of interest" description="Disordered" evidence="1">
    <location>
        <begin position="136"/>
        <end position="157"/>
    </location>
</feature>
<dbReference type="Proteomes" id="UP000319462">
    <property type="component" value="Chromosome 28"/>
</dbReference>
<sequence>MNSADLESRISTALSAASTQTTGQRQWVSRPASEANQRPPSNAPSWGPSTDIAGAQHESSDTESESTSSLMLPVPPCKVATTGTVEEKSAGPSAASNSSRCSAFATSSAAYSFATAQAPSTTDLWLSQSFTRFSVDSGHDGAPASVQSLQQHTSRMV</sequence>
<name>A0A3P3ZB20_LEIBR</name>
<organism evidence="2 3">
    <name type="scientific">Leishmania braziliensis MHOM/BR/75/M2904</name>
    <dbReference type="NCBI Taxonomy" id="420245"/>
    <lineage>
        <taxon>Eukaryota</taxon>
        <taxon>Discoba</taxon>
        <taxon>Euglenozoa</taxon>
        <taxon>Kinetoplastea</taxon>
        <taxon>Metakinetoplastina</taxon>
        <taxon>Trypanosomatida</taxon>
        <taxon>Trypanosomatidae</taxon>
        <taxon>Leishmaniinae</taxon>
        <taxon>Leishmania</taxon>
        <taxon>Leishmania braziliensis species complex</taxon>
    </lineage>
</organism>
<feature type="compositionally biased region" description="Low complexity" evidence="1">
    <location>
        <begin position="11"/>
        <end position="22"/>
    </location>
</feature>
<protein>
    <submittedName>
        <fullName evidence="2">Hypothetical_protein</fullName>
    </submittedName>
</protein>
<dbReference type="EMBL" id="LS997627">
    <property type="protein sequence ID" value="SYZ67314.1"/>
    <property type="molecule type" value="Genomic_DNA"/>
</dbReference>
<feature type="region of interest" description="Disordered" evidence="1">
    <location>
        <begin position="1"/>
        <end position="76"/>
    </location>
</feature>